<dbReference type="PANTHER" id="PTHR31636">
    <property type="entry name" value="OSJNBA0084A10.13 PROTEIN-RELATED"/>
    <property type="match status" value="1"/>
</dbReference>
<proteinExistence type="inferred from homology"/>
<evidence type="ECO:0000256" key="2">
    <source>
        <dbReference type="ARBA" id="ARBA00023163"/>
    </source>
</evidence>
<keyword evidence="1" id="KW-0805">Transcription regulation</keyword>
<dbReference type="EMBL" id="JBJUIK010000004">
    <property type="protein sequence ID" value="KAL3530768.1"/>
    <property type="molecule type" value="Genomic_DNA"/>
</dbReference>
<dbReference type="AlphaFoldDB" id="A0ABD3AHI0"/>
<feature type="short sequence motif" description="VHIID" evidence="3">
    <location>
        <begin position="54"/>
        <end position="58"/>
    </location>
</feature>
<feature type="region of interest" description="VHIID" evidence="3">
    <location>
        <begin position="23"/>
        <end position="88"/>
    </location>
</feature>
<accession>A0ABD3AHI0</accession>
<gene>
    <name evidence="4" type="ORF">ACH5RR_010090</name>
</gene>
<keyword evidence="5" id="KW-1185">Reference proteome</keyword>
<evidence type="ECO:0000256" key="1">
    <source>
        <dbReference type="ARBA" id="ARBA00023015"/>
    </source>
</evidence>
<dbReference type="Proteomes" id="UP001630127">
    <property type="component" value="Unassembled WGS sequence"/>
</dbReference>
<sequence length="120" mass="13367">MGTTLYSAFTCRRVSAADTLKAYQAYILACPFRKMSNIFADKSIGRLTKGATKIHIIDFGILYGFQWPCLIQGISLRPGGPPKTSHYRNRPPTTRFSSGRLAVGLNIIARNSMFHLNIMP</sequence>
<comment type="caution">
    <text evidence="4">The sequence shown here is derived from an EMBL/GenBank/DDBJ whole genome shotgun (WGS) entry which is preliminary data.</text>
</comment>
<comment type="similarity">
    <text evidence="3">Belongs to the GRAS family.</text>
</comment>
<evidence type="ECO:0000313" key="5">
    <source>
        <dbReference type="Proteomes" id="UP001630127"/>
    </source>
</evidence>
<organism evidence="4 5">
    <name type="scientific">Cinchona calisaya</name>
    <dbReference type="NCBI Taxonomy" id="153742"/>
    <lineage>
        <taxon>Eukaryota</taxon>
        <taxon>Viridiplantae</taxon>
        <taxon>Streptophyta</taxon>
        <taxon>Embryophyta</taxon>
        <taxon>Tracheophyta</taxon>
        <taxon>Spermatophyta</taxon>
        <taxon>Magnoliopsida</taxon>
        <taxon>eudicotyledons</taxon>
        <taxon>Gunneridae</taxon>
        <taxon>Pentapetalae</taxon>
        <taxon>asterids</taxon>
        <taxon>lamiids</taxon>
        <taxon>Gentianales</taxon>
        <taxon>Rubiaceae</taxon>
        <taxon>Cinchonoideae</taxon>
        <taxon>Cinchoneae</taxon>
        <taxon>Cinchona</taxon>
    </lineage>
</organism>
<keyword evidence="2" id="KW-0804">Transcription</keyword>
<reference evidence="4 5" key="1">
    <citation type="submission" date="2024-11" db="EMBL/GenBank/DDBJ databases">
        <title>A near-complete genome assembly of Cinchona calisaya.</title>
        <authorList>
            <person name="Lian D.C."/>
            <person name="Zhao X.W."/>
            <person name="Wei L."/>
        </authorList>
    </citation>
    <scope>NUCLEOTIDE SEQUENCE [LARGE SCALE GENOMIC DNA]</scope>
    <source>
        <tissue evidence="4">Nenye</tissue>
    </source>
</reference>
<dbReference type="Pfam" id="PF03514">
    <property type="entry name" value="GRAS"/>
    <property type="match status" value="1"/>
</dbReference>
<evidence type="ECO:0000313" key="4">
    <source>
        <dbReference type="EMBL" id="KAL3530768.1"/>
    </source>
</evidence>
<dbReference type="PROSITE" id="PS50985">
    <property type="entry name" value="GRAS"/>
    <property type="match status" value="1"/>
</dbReference>
<name>A0ABD3AHI0_9GENT</name>
<protein>
    <submittedName>
        <fullName evidence="4">Uncharacterized protein</fullName>
    </submittedName>
</protein>
<dbReference type="InterPro" id="IPR005202">
    <property type="entry name" value="TF_GRAS"/>
</dbReference>
<comment type="caution">
    <text evidence="3">Lacks conserved residue(s) required for the propagation of feature annotation.</text>
</comment>
<evidence type="ECO:0000256" key="3">
    <source>
        <dbReference type="PROSITE-ProRule" id="PRU01191"/>
    </source>
</evidence>